<evidence type="ECO:0000313" key="4">
    <source>
        <dbReference type="EMBL" id="MPM88863.1"/>
    </source>
</evidence>
<keyword evidence="1" id="KW-0597">Phosphoprotein</keyword>
<dbReference type="EMBL" id="VSSQ01036394">
    <property type="protein sequence ID" value="MPM88863.1"/>
    <property type="molecule type" value="Genomic_DNA"/>
</dbReference>
<dbReference type="SMART" id="SM00448">
    <property type="entry name" value="REC"/>
    <property type="match status" value="1"/>
</dbReference>
<dbReference type="AlphaFoldDB" id="A0A645DJ68"/>
<dbReference type="PANTHER" id="PTHR45339">
    <property type="entry name" value="HYBRID SIGNAL TRANSDUCTION HISTIDINE KINASE J"/>
    <property type="match status" value="1"/>
</dbReference>
<evidence type="ECO:0000256" key="1">
    <source>
        <dbReference type="ARBA" id="ARBA00022553"/>
    </source>
</evidence>
<dbReference type="Gene3D" id="3.40.50.2300">
    <property type="match status" value="1"/>
</dbReference>
<organism evidence="4">
    <name type="scientific">bioreactor metagenome</name>
    <dbReference type="NCBI Taxonomy" id="1076179"/>
    <lineage>
        <taxon>unclassified sequences</taxon>
        <taxon>metagenomes</taxon>
        <taxon>ecological metagenomes</taxon>
    </lineage>
</organism>
<reference evidence="4" key="1">
    <citation type="submission" date="2019-08" db="EMBL/GenBank/DDBJ databases">
        <authorList>
            <person name="Kucharzyk K."/>
            <person name="Murdoch R.W."/>
            <person name="Higgins S."/>
            <person name="Loffler F."/>
        </authorList>
    </citation>
    <scope>NUCLEOTIDE SEQUENCE</scope>
</reference>
<evidence type="ECO:0000259" key="3">
    <source>
        <dbReference type="PROSITE" id="PS50110"/>
    </source>
</evidence>
<gene>
    <name evidence="4" type="primary">divK_12</name>
    <name evidence="4" type="ORF">SDC9_135967</name>
</gene>
<evidence type="ECO:0000256" key="2">
    <source>
        <dbReference type="ARBA" id="ARBA00023012"/>
    </source>
</evidence>
<dbReference type="Pfam" id="PF00072">
    <property type="entry name" value="Response_reg"/>
    <property type="match status" value="1"/>
</dbReference>
<dbReference type="CDD" id="cd17546">
    <property type="entry name" value="REC_hyHK_CKI1_RcsC-like"/>
    <property type="match status" value="1"/>
</dbReference>
<dbReference type="PANTHER" id="PTHR45339:SF1">
    <property type="entry name" value="HYBRID SIGNAL TRANSDUCTION HISTIDINE KINASE J"/>
    <property type="match status" value="1"/>
</dbReference>
<proteinExistence type="predicted"/>
<keyword evidence="2" id="KW-0902">Two-component regulatory system</keyword>
<feature type="domain" description="Response regulatory" evidence="3">
    <location>
        <begin position="27"/>
        <end position="142"/>
    </location>
</feature>
<sequence length="144" mass="16442">MDSKIDKDKLKSIKINYEKENSLNKKKVLIVDDDMRNVFALTSILEDKGITVVVGRNGEDGIEKLQENPDIVLMDVMMPKMDGLTAIRVIRNNEKYSKIPIIAITAKAMKEDREKCIEAGANDYLTKPIDTDKLISLLRVWLYK</sequence>
<dbReference type="GO" id="GO:0000160">
    <property type="term" value="P:phosphorelay signal transduction system"/>
    <property type="evidence" value="ECO:0007669"/>
    <property type="project" value="UniProtKB-KW"/>
</dbReference>
<name>A0A645DJ68_9ZZZZ</name>
<dbReference type="SUPFAM" id="SSF52172">
    <property type="entry name" value="CheY-like"/>
    <property type="match status" value="1"/>
</dbReference>
<dbReference type="InterPro" id="IPR001789">
    <property type="entry name" value="Sig_transdc_resp-reg_receiver"/>
</dbReference>
<accession>A0A645DJ68</accession>
<dbReference type="InterPro" id="IPR011006">
    <property type="entry name" value="CheY-like_superfamily"/>
</dbReference>
<protein>
    <submittedName>
        <fullName evidence="4">Polar-differentiation response regulator DivK</fullName>
    </submittedName>
</protein>
<comment type="caution">
    <text evidence="4">The sequence shown here is derived from an EMBL/GenBank/DDBJ whole genome shotgun (WGS) entry which is preliminary data.</text>
</comment>
<dbReference type="PROSITE" id="PS50110">
    <property type="entry name" value="RESPONSE_REGULATORY"/>
    <property type="match status" value="1"/>
</dbReference>